<accession>A0AC34PWU4</accession>
<reference evidence="2" key="1">
    <citation type="submission" date="2022-11" db="UniProtKB">
        <authorList>
            <consortium name="WormBaseParasite"/>
        </authorList>
    </citation>
    <scope>IDENTIFICATION</scope>
</reference>
<proteinExistence type="predicted"/>
<dbReference type="WBParaSite" id="JU765_v2.g10728.t1">
    <property type="protein sequence ID" value="JU765_v2.g10728.t1"/>
    <property type="gene ID" value="JU765_v2.g10728"/>
</dbReference>
<dbReference type="Proteomes" id="UP000887576">
    <property type="component" value="Unplaced"/>
</dbReference>
<sequence>MLLHEKPWAYWPFLIIKAIYLFFAGIFTTIFIFLAIIFVGAAIITNGNIADTVKEYGKNYRFTQQLDNTSAMIMIILLAIFVVFYMWFQMWQWVIVYKARKYMVHEVKTGKAYEVPIVQEQRDLIKKV</sequence>
<organism evidence="1 2">
    <name type="scientific">Panagrolaimus sp. JU765</name>
    <dbReference type="NCBI Taxonomy" id="591449"/>
    <lineage>
        <taxon>Eukaryota</taxon>
        <taxon>Metazoa</taxon>
        <taxon>Ecdysozoa</taxon>
        <taxon>Nematoda</taxon>
        <taxon>Chromadorea</taxon>
        <taxon>Rhabditida</taxon>
        <taxon>Tylenchina</taxon>
        <taxon>Panagrolaimomorpha</taxon>
        <taxon>Panagrolaimoidea</taxon>
        <taxon>Panagrolaimidae</taxon>
        <taxon>Panagrolaimus</taxon>
    </lineage>
</organism>
<protein>
    <submittedName>
        <fullName evidence="2">Uncharacterized protein</fullName>
    </submittedName>
</protein>
<evidence type="ECO:0000313" key="2">
    <source>
        <dbReference type="WBParaSite" id="JU765_v2.g10728.t1"/>
    </source>
</evidence>
<evidence type="ECO:0000313" key="1">
    <source>
        <dbReference type="Proteomes" id="UP000887576"/>
    </source>
</evidence>
<name>A0AC34PWU4_9BILA</name>